<protein>
    <recommendedName>
        <fullName evidence="4">HTH-type transcriptional regulator DctR</fullName>
    </recommendedName>
</protein>
<evidence type="ECO:0000259" key="5">
    <source>
        <dbReference type="PROSITE" id="PS50043"/>
    </source>
</evidence>
<comment type="caution">
    <text evidence="6">The sequence shown here is derived from an EMBL/GenBank/DDBJ whole genome shotgun (WGS) entry which is preliminary data.</text>
</comment>
<name>A0A090NP76_SHIDY</name>
<accession>A0A090NP76</accession>
<dbReference type="PROSITE" id="PS50043">
    <property type="entry name" value="HTH_LUXR_2"/>
    <property type="match status" value="1"/>
</dbReference>
<proteinExistence type="predicted"/>
<feature type="domain" description="HTH luxR-type" evidence="5">
    <location>
        <begin position="109"/>
        <end position="174"/>
    </location>
</feature>
<dbReference type="Pfam" id="PF00196">
    <property type="entry name" value="GerE"/>
    <property type="match status" value="1"/>
</dbReference>
<dbReference type="RefSeq" id="WP_000478626.1">
    <property type="nucleotide sequence ID" value="NZ_AXUT01000012.1"/>
</dbReference>
<dbReference type="InterPro" id="IPR016032">
    <property type="entry name" value="Sig_transdc_resp-reg_C-effctor"/>
</dbReference>
<dbReference type="SMART" id="SM00421">
    <property type="entry name" value="HTH_LUXR"/>
    <property type="match status" value="1"/>
</dbReference>
<evidence type="ECO:0000256" key="2">
    <source>
        <dbReference type="ARBA" id="ARBA00023125"/>
    </source>
</evidence>
<gene>
    <name evidence="6" type="ORF">WRSd3_00130</name>
</gene>
<evidence type="ECO:0000313" key="6">
    <source>
        <dbReference type="EMBL" id="ESU82379.1"/>
    </source>
</evidence>
<dbReference type="FunFam" id="1.10.10.10:FF:000267">
    <property type="entry name" value="HTH-type transcriptional regulator DctR"/>
    <property type="match status" value="1"/>
</dbReference>
<sequence>MFLIITRDTMFFTTMKNILSKGNVVHIQNEEEIDVMLHQNAFVIIDTLMNNVFHSNFLTQIERLKPVHVIIFSPFNIKRCLGKVPVTFVPRTITIIDFVALINGSYCSVPEANVSLSRKQHQVLSCIANQMTTEDILEKLKISLKTFYCHKHNIMMILNLKRINELVRHQHIDYLV</sequence>
<dbReference type="EMBL" id="AXUT01000012">
    <property type="protein sequence ID" value="ESU82379.1"/>
    <property type="molecule type" value="Genomic_DNA"/>
</dbReference>
<dbReference type="Gene3D" id="1.10.10.10">
    <property type="entry name" value="Winged helix-like DNA-binding domain superfamily/Winged helix DNA-binding domain"/>
    <property type="match status" value="1"/>
</dbReference>
<organism evidence="6 7">
    <name type="scientific">Shigella dysenteriae WRSd3</name>
    <dbReference type="NCBI Taxonomy" id="1401327"/>
    <lineage>
        <taxon>Bacteria</taxon>
        <taxon>Pseudomonadati</taxon>
        <taxon>Pseudomonadota</taxon>
        <taxon>Gammaproteobacteria</taxon>
        <taxon>Enterobacterales</taxon>
        <taxon>Enterobacteriaceae</taxon>
        <taxon>Shigella</taxon>
    </lineage>
</organism>
<keyword evidence="2" id="KW-0238">DNA-binding</keyword>
<dbReference type="SUPFAM" id="SSF46894">
    <property type="entry name" value="C-terminal effector domain of the bipartite response regulators"/>
    <property type="match status" value="1"/>
</dbReference>
<dbReference type="InterPro" id="IPR036388">
    <property type="entry name" value="WH-like_DNA-bd_sf"/>
</dbReference>
<dbReference type="GO" id="GO:0003677">
    <property type="term" value="F:DNA binding"/>
    <property type="evidence" value="ECO:0007669"/>
    <property type="project" value="UniProtKB-KW"/>
</dbReference>
<dbReference type="PATRIC" id="fig|1401327.3.peg.124"/>
<dbReference type="Proteomes" id="UP000017944">
    <property type="component" value="Unassembled WGS sequence"/>
</dbReference>
<evidence type="ECO:0000313" key="7">
    <source>
        <dbReference type="Proteomes" id="UP000017944"/>
    </source>
</evidence>
<reference evidence="6 7" key="1">
    <citation type="submission" date="2013-10" db="EMBL/GenBank/DDBJ databases">
        <title>Draft genomes and the virulence plasmids of Sd1617 vaccine constructs: WRSd3 and WRSd5.</title>
        <authorList>
            <person name="Aksomboon Vongsawan A."/>
            <person name="Venkatesan M.M."/>
            <person name="Vaisvil B."/>
            <person name="Emel G."/>
            <person name="Kepatral V."/>
            <person name="Sethabutr O."/>
            <person name="Serichantalergs O."/>
            <person name="Mason C."/>
        </authorList>
    </citation>
    <scope>NUCLEOTIDE SEQUENCE [LARGE SCALE GENOMIC DNA]</scope>
    <source>
        <strain evidence="6 7">WRSd3</strain>
    </source>
</reference>
<dbReference type="AlphaFoldDB" id="A0A090NP76"/>
<evidence type="ECO:0000256" key="4">
    <source>
        <dbReference type="ARBA" id="ARBA00067391"/>
    </source>
</evidence>
<evidence type="ECO:0000256" key="3">
    <source>
        <dbReference type="ARBA" id="ARBA00023163"/>
    </source>
</evidence>
<keyword evidence="1" id="KW-0805">Transcription regulation</keyword>
<keyword evidence="3" id="KW-0804">Transcription</keyword>
<dbReference type="InterPro" id="IPR000792">
    <property type="entry name" value="Tscrpt_reg_LuxR_C"/>
</dbReference>
<evidence type="ECO:0000256" key="1">
    <source>
        <dbReference type="ARBA" id="ARBA00023015"/>
    </source>
</evidence>
<dbReference type="CDD" id="cd06170">
    <property type="entry name" value="LuxR_C_like"/>
    <property type="match status" value="1"/>
</dbReference>
<dbReference type="GO" id="GO:0006355">
    <property type="term" value="P:regulation of DNA-templated transcription"/>
    <property type="evidence" value="ECO:0007669"/>
    <property type="project" value="InterPro"/>
</dbReference>